<name>A0AA49FK58_9PROT</name>
<evidence type="ECO:0000313" key="1">
    <source>
        <dbReference type="EMBL" id="WIM05452.1"/>
    </source>
</evidence>
<sequence>MDETAHRSARGEINRLPCVFERALRARCAVCDLSAPHAPAERESIACTSPLARAACGELAGLLREKSSFALGLARTTRILPHAMVMKIQCGGLAGLQQVLDPDAPAPDVHRLVRAARERFGNLAELPFSRIVQGVAAWRGRRRHI</sequence>
<dbReference type="Proteomes" id="UP001234916">
    <property type="component" value="Chromosome"/>
</dbReference>
<gene>
    <name evidence="1" type="ORF">OHM77_12315</name>
</gene>
<accession>A0AA49FK58</accession>
<dbReference type="KEGG" id="npv:OHM77_12315"/>
<proteinExistence type="predicted"/>
<dbReference type="EMBL" id="CP107246">
    <property type="protein sequence ID" value="WIM05452.1"/>
    <property type="molecule type" value="Genomic_DNA"/>
</dbReference>
<protein>
    <submittedName>
        <fullName evidence="1">Uncharacterized protein</fullName>
    </submittedName>
</protein>
<reference evidence="1" key="1">
    <citation type="journal article" date="2023" name="Nat. Microbiol.">
        <title>Enrichment and characterization of a nitric oxide-reducing microbial community in a continuous bioreactor.</title>
        <authorList>
            <person name="Garrido-Amador P."/>
            <person name="Stortenbeker N."/>
            <person name="Wessels H.J.C.T."/>
            <person name="Speth D.R."/>
            <person name="Garcia-Heredia I."/>
            <person name="Kartal B."/>
        </authorList>
    </citation>
    <scope>NUCLEOTIDE SEQUENCE</scope>
    <source>
        <strain evidence="1">MAG1</strain>
    </source>
</reference>
<organism evidence="1">
    <name type="scientific">Candidatus Nitricoxidivorans perseverans</name>
    <dbReference type="NCBI Taxonomy" id="2975601"/>
    <lineage>
        <taxon>Bacteria</taxon>
        <taxon>Pseudomonadati</taxon>
        <taxon>Pseudomonadota</taxon>
        <taxon>Betaproteobacteria</taxon>
        <taxon>Nitrosomonadales</taxon>
        <taxon>Sterolibacteriaceae</taxon>
        <taxon>Candidatus Nitricoxidivorans</taxon>
    </lineage>
</organism>
<dbReference type="AlphaFoldDB" id="A0AA49FK58"/>